<evidence type="ECO:0000313" key="2">
    <source>
        <dbReference type="Proteomes" id="UP000184330"/>
    </source>
</evidence>
<dbReference type="OrthoDB" id="3524411at2759"/>
<dbReference type="Proteomes" id="UP000184330">
    <property type="component" value="Unassembled WGS sequence"/>
</dbReference>
<dbReference type="EMBL" id="FJOG01000002">
    <property type="protein sequence ID" value="CZR52141.1"/>
    <property type="molecule type" value="Genomic_DNA"/>
</dbReference>
<accession>A0A1L7WH86</accession>
<gene>
    <name evidence="1" type="ORF">PAC_02018</name>
</gene>
<evidence type="ECO:0000313" key="1">
    <source>
        <dbReference type="EMBL" id="CZR52141.1"/>
    </source>
</evidence>
<name>A0A1L7WH86_9HELO</name>
<organism evidence="1 2">
    <name type="scientific">Phialocephala subalpina</name>
    <dbReference type="NCBI Taxonomy" id="576137"/>
    <lineage>
        <taxon>Eukaryota</taxon>
        <taxon>Fungi</taxon>
        <taxon>Dikarya</taxon>
        <taxon>Ascomycota</taxon>
        <taxon>Pezizomycotina</taxon>
        <taxon>Leotiomycetes</taxon>
        <taxon>Helotiales</taxon>
        <taxon>Mollisiaceae</taxon>
        <taxon>Phialocephala</taxon>
        <taxon>Phialocephala fortinii species complex</taxon>
    </lineage>
</organism>
<proteinExistence type="predicted"/>
<keyword evidence="2" id="KW-1185">Reference proteome</keyword>
<protein>
    <submittedName>
        <fullName evidence="1">Uncharacterized protein</fullName>
    </submittedName>
</protein>
<reference evidence="1 2" key="1">
    <citation type="submission" date="2016-03" db="EMBL/GenBank/DDBJ databases">
        <authorList>
            <person name="Ploux O."/>
        </authorList>
    </citation>
    <scope>NUCLEOTIDE SEQUENCE [LARGE SCALE GENOMIC DNA]</scope>
    <source>
        <strain evidence="1 2">UAMH 11012</strain>
    </source>
</reference>
<sequence length="222" mass="24883">MAQNAQTNNGVGSGLPPGEPDSLAFILWKTRWHERIAVLTLREEGMKWGEIEKKFADLGTTKTVGGWRTTYDRASVEVHAMGMAAIADKADEITRLFNKAWEFDNIYQLSEADYAGTWGRISQAMRNWGSVEQWSAQKVKYAWDHGVSSRYPQVVLCLYPPKDENMDGLQEDTSDAVVENTDGHHFLGEDISDVVVENMDGHHFLGEDISDELASALHYLGC</sequence>
<dbReference type="AlphaFoldDB" id="A0A1L7WH86"/>